<name>A0A7Y9FK29_9SPHN</name>
<dbReference type="AlphaFoldDB" id="A0A7Y9FK29"/>
<gene>
    <name evidence="1" type="ORF">HD841_000494</name>
</gene>
<proteinExistence type="predicted"/>
<sequence length="114" mass="12648">MSGVCATCGFPWGIDAIRHSDMCDGRRLAIADDAVAEMLTQTDEQILASSTPEEIDAACKLHGSIMATSERMSVIAFLRNGGQTIRGQWFAWDMEMRGYAKSFADMIEREDHNQ</sequence>
<dbReference type="RefSeq" id="WP_179507285.1">
    <property type="nucleotide sequence ID" value="NZ_JACCBY010000001.1"/>
</dbReference>
<comment type="caution">
    <text evidence="1">The sequence shown here is derived from an EMBL/GenBank/DDBJ whole genome shotgun (WGS) entry which is preliminary data.</text>
</comment>
<dbReference type="Proteomes" id="UP000517753">
    <property type="component" value="Unassembled WGS sequence"/>
</dbReference>
<accession>A0A7Y9FK29</accession>
<evidence type="ECO:0000313" key="2">
    <source>
        <dbReference type="Proteomes" id="UP000517753"/>
    </source>
</evidence>
<evidence type="ECO:0000313" key="1">
    <source>
        <dbReference type="EMBL" id="NYD88725.1"/>
    </source>
</evidence>
<protein>
    <submittedName>
        <fullName evidence="1">Uncharacterized protein</fullName>
    </submittedName>
</protein>
<reference evidence="1 2" key="1">
    <citation type="submission" date="2020-08" db="EMBL/GenBank/DDBJ databases">
        <title>The Agave Microbiome: Exploring the role of microbial communities in plant adaptations to desert environments.</title>
        <authorList>
            <person name="Partida-Martinez L.P."/>
        </authorList>
    </citation>
    <scope>NUCLEOTIDE SEQUENCE [LARGE SCALE GENOMIC DNA]</scope>
    <source>
        <strain evidence="1 2">AS2.3</strain>
    </source>
</reference>
<dbReference type="EMBL" id="JACCBY010000001">
    <property type="protein sequence ID" value="NYD88725.1"/>
    <property type="molecule type" value="Genomic_DNA"/>
</dbReference>
<organism evidence="1 2">
    <name type="scientific">Sphingomonas melonis</name>
    <dbReference type="NCBI Taxonomy" id="152682"/>
    <lineage>
        <taxon>Bacteria</taxon>
        <taxon>Pseudomonadati</taxon>
        <taxon>Pseudomonadota</taxon>
        <taxon>Alphaproteobacteria</taxon>
        <taxon>Sphingomonadales</taxon>
        <taxon>Sphingomonadaceae</taxon>
        <taxon>Sphingomonas</taxon>
    </lineage>
</organism>
<keyword evidence="2" id="KW-1185">Reference proteome</keyword>